<evidence type="ECO:0000256" key="4">
    <source>
        <dbReference type="SAM" id="SignalP"/>
    </source>
</evidence>
<name>A0A1M5U4Y0_9FIRM</name>
<evidence type="ECO:0000256" key="1">
    <source>
        <dbReference type="ARBA" id="ARBA00003217"/>
    </source>
</evidence>
<keyword evidence="7" id="KW-1185">Reference proteome</keyword>
<feature type="compositionally biased region" description="Basic and acidic residues" evidence="2">
    <location>
        <begin position="454"/>
        <end position="476"/>
    </location>
</feature>
<dbReference type="Pfam" id="PF00768">
    <property type="entry name" value="Peptidase_S11"/>
    <property type="match status" value="1"/>
</dbReference>
<accession>A0A1M5U4Y0</accession>
<dbReference type="SUPFAM" id="SSF69189">
    <property type="entry name" value="Penicillin-binding protein associated domain"/>
    <property type="match status" value="1"/>
</dbReference>
<evidence type="ECO:0000256" key="2">
    <source>
        <dbReference type="SAM" id="MobiDB-lite"/>
    </source>
</evidence>
<dbReference type="EMBL" id="FQXV01000001">
    <property type="protein sequence ID" value="SHH57921.1"/>
    <property type="molecule type" value="Genomic_DNA"/>
</dbReference>
<feature type="transmembrane region" description="Helical" evidence="3">
    <location>
        <begin position="406"/>
        <end position="427"/>
    </location>
</feature>
<dbReference type="STRING" id="1123282.SAMN02745823_00356"/>
<evidence type="ECO:0000313" key="7">
    <source>
        <dbReference type="Proteomes" id="UP000183995"/>
    </source>
</evidence>
<dbReference type="InterPro" id="IPR012907">
    <property type="entry name" value="Peptidase_S11_C"/>
</dbReference>
<dbReference type="PANTHER" id="PTHR21581:SF6">
    <property type="entry name" value="TRAFFICKING PROTEIN PARTICLE COMPLEX SUBUNIT 12"/>
    <property type="match status" value="1"/>
</dbReference>
<dbReference type="SMART" id="SM00936">
    <property type="entry name" value="PBP5_C"/>
    <property type="match status" value="1"/>
</dbReference>
<organism evidence="6 7">
    <name type="scientific">Sporobacter termitidis DSM 10068</name>
    <dbReference type="NCBI Taxonomy" id="1123282"/>
    <lineage>
        <taxon>Bacteria</taxon>
        <taxon>Bacillati</taxon>
        <taxon>Bacillota</taxon>
        <taxon>Clostridia</taxon>
        <taxon>Eubacteriales</taxon>
        <taxon>Oscillospiraceae</taxon>
        <taxon>Sporobacter</taxon>
    </lineage>
</organism>
<dbReference type="PANTHER" id="PTHR21581">
    <property type="entry name" value="D-ALANYL-D-ALANINE CARBOXYPEPTIDASE"/>
    <property type="match status" value="1"/>
</dbReference>
<evidence type="ECO:0000259" key="5">
    <source>
        <dbReference type="SMART" id="SM00936"/>
    </source>
</evidence>
<dbReference type="InterPro" id="IPR015956">
    <property type="entry name" value="Peniciliin-bd_prot_C_sf"/>
</dbReference>
<reference evidence="6 7" key="1">
    <citation type="submission" date="2016-11" db="EMBL/GenBank/DDBJ databases">
        <authorList>
            <person name="Jaros S."/>
            <person name="Januszkiewicz K."/>
            <person name="Wedrychowicz H."/>
        </authorList>
    </citation>
    <scope>NUCLEOTIDE SEQUENCE [LARGE SCALE GENOMIC DNA]</scope>
    <source>
        <strain evidence="6 7">DSM 10068</strain>
    </source>
</reference>
<keyword evidence="3" id="KW-0812">Transmembrane</keyword>
<feature type="domain" description="Peptidase S11 D-Ala-D-Ala carboxypeptidase A C-terminal" evidence="5">
    <location>
        <begin position="292"/>
        <end position="389"/>
    </location>
</feature>
<feature type="chain" id="PRO_5039463508" evidence="4">
    <location>
        <begin position="22"/>
        <end position="476"/>
    </location>
</feature>
<feature type="signal peptide" evidence="4">
    <location>
        <begin position="1"/>
        <end position="21"/>
    </location>
</feature>
<dbReference type="InterPro" id="IPR037167">
    <property type="entry name" value="Peptidase_S11_C_sf"/>
</dbReference>
<dbReference type="Gene3D" id="2.60.410.10">
    <property type="entry name" value="D-Ala-D-Ala carboxypeptidase, C-terminal domain"/>
    <property type="match status" value="1"/>
</dbReference>
<dbReference type="Gene3D" id="3.40.710.10">
    <property type="entry name" value="DD-peptidase/beta-lactamase superfamily"/>
    <property type="match status" value="1"/>
</dbReference>
<dbReference type="OrthoDB" id="9791132at2"/>
<dbReference type="Proteomes" id="UP000183995">
    <property type="component" value="Unassembled WGS sequence"/>
</dbReference>
<dbReference type="AlphaFoldDB" id="A0A1M5U4Y0"/>
<proteinExistence type="predicted"/>
<protein>
    <submittedName>
        <fullName evidence="6">D-alanyl-D-alanine carboxypeptidase (Penicillin-binding protein 5/6)</fullName>
    </submittedName>
</protein>
<dbReference type="SUPFAM" id="SSF56601">
    <property type="entry name" value="beta-lactamase/transpeptidase-like"/>
    <property type="match status" value="1"/>
</dbReference>
<feature type="region of interest" description="Disordered" evidence="2">
    <location>
        <begin position="449"/>
        <end position="476"/>
    </location>
</feature>
<gene>
    <name evidence="6" type="ORF">SAMN02745823_00356</name>
</gene>
<dbReference type="InterPro" id="IPR012338">
    <property type="entry name" value="Beta-lactam/transpept-like"/>
</dbReference>
<comment type="function">
    <text evidence="1">Removes C-terminal D-alanyl residues from sugar-peptide cell wall precursors.</text>
</comment>
<keyword evidence="6" id="KW-0378">Hydrolase</keyword>
<keyword evidence="6" id="KW-0645">Protease</keyword>
<sequence>MRKFNIFTVFLILLTSMSALALPPASALDEPDLTAETALLVESGTGQILYEKNKDAKVPAGGTAAVMTLLLAVEAVEDGSVALSDTVEASETAVAAAGKSGGDLSLAAEETMSFQDLMYIAGLVSAGDACNIIAEHVSGSIGAFTEKMNEKAAGLGCTGTHFTSPGGSDDPDQYTTAWDQFLIFHEAAEHQMFMRLSGTPAYTTGEGGSAQARTIENADLMLLGNSQYFYGTCTAGKADVSNGSYTLISCAKDKNMTLISVITGAADGKSGTAEDQGYTEARRLLDWGFSGYVWQDLVGRDDIVATEKIDLANGADSIELKPAAAVSALVPTDLQAADCRKDIVIYNQEAGETLTAPVRKGAVLGEMTVYLDNAVRGKVQLVAARDVPLDKPAYIKGQISKTLSSVWFWLGLVLFLLLTGGYIMIVVKDWRKRRELKRRMEERRKQIIAARQKKTTEETERIEEAERTEEHEQINV</sequence>
<keyword evidence="3" id="KW-1133">Transmembrane helix</keyword>
<dbReference type="RefSeq" id="WP_073075915.1">
    <property type="nucleotide sequence ID" value="NZ_FQXV01000001.1"/>
</dbReference>
<keyword evidence="3" id="KW-0472">Membrane</keyword>
<keyword evidence="4" id="KW-0732">Signal</keyword>
<dbReference type="InterPro" id="IPR001967">
    <property type="entry name" value="Peptidase_S11_N"/>
</dbReference>
<evidence type="ECO:0000256" key="3">
    <source>
        <dbReference type="SAM" id="Phobius"/>
    </source>
</evidence>
<dbReference type="Pfam" id="PF07943">
    <property type="entry name" value="PBP5_C"/>
    <property type="match status" value="1"/>
</dbReference>
<keyword evidence="6" id="KW-0121">Carboxypeptidase</keyword>
<dbReference type="GO" id="GO:0009002">
    <property type="term" value="F:serine-type D-Ala-D-Ala carboxypeptidase activity"/>
    <property type="evidence" value="ECO:0007669"/>
    <property type="project" value="InterPro"/>
</dbReference>
<evidence type="ECO:0000313" key="6">
    <source>
        <dbReference type="EMBL" id="SHH57921.1"/>
    </source>
</evidence>
<dbReference type="GO" id="GO:0006508">
    <property type="term" value="P:proteolysis"/>
    <property type="evidence" value="ECO:0007669"/>
    <property type="project" value="InterPro"/>
</dbReference>